<reference evidence="1 2" key="1">
    <citation type="submission" date="2021-03" db="EMBL/GenBank/DDBJ databases">
        <title>Genomic Encyclopedia of Type Strains, Phase IV (KMG-IV): sequencing the most valuable type-strain genomes for metagenomic binning, comparative biology and taxonomic classification.</title>
        <authorList>
            <person name="Goeker M."/>
        </authorList>
    </citation>
    <scope>NUCLEOTIDE SEQUENCE [LARGE SCALE GENOMIC DNA]</scope>
    <source>
        <strain evidence="1 2">DSM 24738</strain>
    </source>
</reference>
<comment type="caution">
    <text evidence="1">The sequence shown here is derived from an EMBL/GenBank/DDBJ whole genome shotgun (WGS) entry which is preliminary data.</text>
</comment>
<dbReference type="Proteomes" id="UP001519343">
    <property type="component" value="Unassembled WGS sequence"/>
</dbReference>
<organism evidence="1 2">
    <name type="scientific">Ammoniphilus resinae</name>
    <dbReference type="NCBI Taxonomy" id="861532"/>
    <lineage>
        <taxon>Bacteria</taxon>
        <taxon>Bacillati</taxon>
        <taxon>Bacillota</taxon>
        <taxon>Bacilli</taxon>
        <taxon>Bacillales</taxon>
        <taxon>Paenibacillaceae</taxon>
        <taxon>Aneurinibacillus group</taxon>
        <taxon>Ammoniphilus</taxon>
    </lineage>
</organism>
<gene>
    <name evidence="1" type="ORF">J2Z37_004117</name>
</gene>
<protein>
    <submittedName>
        <fullName evidence="1">Uncharacterized protein</fullName>
    </submittedName>
</protein>
<accession>A0ABS4GV02</accession>
<dbReference type="EMBL" id="JAGGKT010000016">
    <property type="protein sequence ID" value="MBP1934100.1"/>
    <property type="molecule type" value="Genomic_DNA"/>
</dbReference>
<proteinExistence type="predicted"/>
<evidence type="ECO:0000313" key="1">
    <source>
        <dbReference type="EMBL" id="MBP1934100.1"/>
    </source>
</evidence>
<evidence type="ECO:0000313" key="2">
    <source>
        <dbReference type="Proteomes" id="UP001519343"/>
    </source>
</evidence>
<sequence length="203" mass="22921">MWRNNLLFRFSLLNRRRGGSQVGERPFFCRDSVLIRTHYRFPPCSVRIRPGFGLTLEVSSLLSPNQARFRTHSRGFLLAQSESCLISDSLSRFPPCSVRIMPGFGLTLEVSSSLSPNQAWFQTHSQGFLLAQSESGPVSDSLSRFPPCSVRIKPGFGLTLEFSSSLSPNHTRFRTHSRVFLLAQSESGLWRTLHRESKHPLGP</sequence>
<keyword evidence="2" id="KW-1185">Reference proteome</keyword>
<name>A0ABS4GV02_9BACL</name>